<evidence type="ECO:0000259" key="2">
    <source>
        <dbReference type="PROSITE" id="PS50404"/>
    </source>
</evidence>
<dbReference type="Gene3D" id="1.20.1050.130">
    <property type="match status" value="1"/>
</dbReference>
<dbReference type="PANTHER" id="PTHR44051:SF8">
    <property type="entry name" value="GLUTATHIONE S-TRANSFERASE GSTA"/>
    <property type="match status" value="1"/>
</dbReference>
<dbReference type="SUPFAM" id="SSF47616">
    <property type="entry name" value="GST C-terminal domain-like"/>
    <property type="match status" value="1"/>
</dbReference>
<feature type="domain" description="GST N-terminal" evidence="2">
    <location>
        <begin position="1"/>
        <end position="86"/>
    </location>
</feature>
<dbReference type="InterPro" id="IPR004045">
    <property type="entry name" value="Glutathione_S-Trfase_N"/>
</dbReference>
<dbReference type="STRING" id="1051890.A0A3N4M2B3"/>
<proteinExistence type="inferred from homology"/>
<keyword evidence="4" id="KW-1185">Reference proteome</keyword>
<evidence type="ECO:0000256" key="1">
    <source>
        <dbReference type="ARBA" id="ARBA00007409"/>
    </source>
</evidence>
<dbReference type="Pfam" id="PF02798">
    <property type="entry name" value="GST_N"/>
    <property type="match status" value="1"/>
</dbReference>
<dbReference type="OrthoDB" id="422574at2759"/>
<feature type="non-terminal residue" evidence="3">
    <location>
        <position position="159"/>
    </location>
</feature>
<dbReference type="InterPro" id="IPR036249">
    <property type="entry name" value="Thioredoxin-like_sf"/>
</dbReference>
<gene>
    <name evidence="3" type="ORF">L211DRAFT_753251</name>
</gene>
<dbReference type="PANTHER" id="PTHR44051">
    <property type="entry name" value="GLUTATHIONE S-TRANSFERASE-RELATED"/>
    <property type="match status" value="1"/>
</dbReference>
<dbReference type="PROSITE" id="PS50404">
    <property type="entry name" value="GST_NTER"/>
    <property type="match status" value="1"/>
</dbReference>
<evidence type="ECO:0000313" key="4">
    <source>
        <dbReference type="Proteomes" id="UP000267821"/>
    </source>
</evidence>
<evidence type="ECO:0000313" key="3">
    <source>
        <dbReference type="EMBL" id="RPB29167.1"/>
    </source>
</evidence>
<accession>A0A3N4M2B3</accession>
<dbReference type="EMBL" id="ML121528">
    <property type="protein sequence ID" value="RPB29167.1"/>
    <property type="molecule type" value="Genomic_DNA"/>
</dbReference>
<reference evidence="3 4" key="1">
    <citation type="journal article" date="2018" name="Nat. Ecol. Evol.">
        <title>Pezizomycetes genomes reveal the molecular basis of ectomycorrhizal truffle lifestyle.</title>
        <authorList>
            <person name="Murat C."/>
            <person name="Payen T."/>
            <person name="Noel B."/>
            <person name="Kuo A."/>
            <person name="Morin E."/>
            <person name="Chen J."/>
            <person name="Kohler A."/>
            <person name="Krizsan K."/>
            <person name="Balestrini R."/>
            <person name="Da Silva C."/>
            <person name="Montanini B."/>
            <person name="Hainaut M."/>
            <person name="Levati E."/>
            <person name="Barry K.W."/>
            <person name="Belfiori B."/>
            <person name="Cichocki N."/>
            <person name="Clum A."/>
            <person name="Dockter R.B."/>
            <person name="Fauchery L."/>
            <person name="Guy J."/>
            <person name="Iotti M."/>
            <person name="Le Tacon F."/>
            <person name="Lindquist E.A."/>
            <person name="Lipzen A."/>
            <person name="Malagnac F."/>
            <person name="Mello A."/>
            <person name="Molinier V."/>
            <person name="Miyauchi S."/>
            <person name="Poulain J."/>
            <person name="Riccioni C."/>
            <person name="Rubini A."/>
            <person name="Sitrit Y."/>
            <person name="Splivallo R."/>
            <person name="Traeger S."/>
            <person name="Wang M."/>
            <person name="Zifcakova L."/>
            <person name="Wipf D."/>
            <person name="Zambonelli A."/>
            <person name="Paolocci F."/>
            <person name="Nowrousian M."/>
            <person name="Ottonello S."/>
            <person name="Baldrian P."/>
            <person name="Spatafora J.W."/>
            <person name="Henrissat B."/>
            <person name="Nagy L.G."/>
            <person name="Aury J.M."/>
            <person name="Wincker P."/>
            <person name="Grigoriev I.V."/>
            <person name="Bonfante P."/>
            <person name="Martin F.M."/>
        </authorList>
    </citation>
    <scope>NUCLEOTIDE SEQUENCE [LARGE SCALE GENOMIC DNA]</scope>
    <source>
        <strain evidence="3 4">ATCC MYA-4762</strain>
    </source>
</reference>
<comment type="similarity">
    <text evidence="1">Belongs to the GST superfamily.</text>
</comment>
<dbReference type="Proteomes" id="UP000267821">
    <property type="component" value="Unassembled WGS sequence"/>
</dbReference>
<sequence>QFTLLAHHAPPTWTIALLLEELGLPYTIIPVGVRGANSADLDFLGLNSVDSDMRVPALVDHSNKDLVLVETGAVVMYLVERYGQSRAGGTGAGLCPQDEEGKALTRQWMFFGLTGTYLSPAFAIATHFLYDHPQKLPTAITHTTTLVHRALSSLDSALS</sequence>
<protein>
    <recommendedName>
        <fullName evidence="2">GST N-terminal domain-containing protein</fullName>
    </recommendedName>
</protein>
<dbReference type="InterPro" id="IPR036282">
    <property type="entry name" value="Glutathione-S-Trfase_C_sf"/>
</dbReference>
<dbReference type="InParanoid" id="A0A3N4M2B3"/>
<organism evidence="3 4">
    <name type="scientific">Terfezia boudieri ATCC MYA-4762</name>
    <dbReference type="NCBI Taxonomy" id="1051890"/>
    <lineage>
        <taxon>Eukaryota</taxon>
        <taxon>Fungi</taxon>
        <taxon>Dikarya</taxon>
        <taxon>Ascomycota</taxon>
        <taxon>Pezizomycotina</taxon>
        <taxon>Pezizomycetes</taxon>
        <taxon>Pezizales</taxon>
        <taxon>Pezizaceae</taxon>
        <taxon>Terfezia</taxon>
    </lineage>
</organism>
<dbReference type="SUPFAM" id="SSF52833">
    <property type="entry name" value="Thioredoxin-like"/>
    <property type="match status" value="1"/>
</dbReference>
<feature type="non-terminal residue" evidence="3">
    <location>
        <position position="1"/>
    </location>
</feature>
<name>A0A3N4M2B3_9PEZI</name>
<dbReference type="AlphaFoldDB" id="A0A3N4M2B3"/>